<evidence type="ECO:0000313" key="1">
    <source>
        <dbReference type="EMBL" id="NIJ07235.1"/>
    </source>
</evidence>
<organism evidence="1 2">
    <name type="scientific">Sphingomonas vulcanisoli</name>
    <dbReference type="NCBI Taxonomy" id="1658060"/>
    <lineage>
        <taxon>Bacteria</taxon>
        <taxon>Pseudomonadati</taxon>
        <taxon>Pseudomonadota</taxon>
        <taxon>Alphaproteobacteria</taxon>
        <taxon>Sphingomonadales</taxon>
        <taxon>Sphingomonadaceae</taxon>
        <taxon>Sphingomonas</taxon>
    </lineage>
</organism>
<protein>
    <recommendedName>
        <fullName evidence="3">Major capsid protein</fullName>
    </recommendedName>
</protein>
<reference evidence="1 2" key="1">
    <citation type="submission" date="2020-03" db="EMBL/GenBank/DDBJ databases">
        <title>Genomic Encyclopedia of Type Strains, Phase III (KMG-III): the genomes of soil and plant-associated and newly described type strains.</title>
        <authorList>
            <person name="Whitman W."/>
        </authorList>
    </citation>
    <scope>NUCLEOTIDE SEQUENCE [LARGE SCALE GENOMIC DNA]</scope>
    <source>
        <strain evidence="1 2">CECT 8804</strain>
    </source>
</reference>
<dbReference type="Proteomes" id="UP000727456">
    <property type="component" value="Unassembled WGS sequence"/>
</dbReference>
<dbReference type="EMBL" id="JAAOZC010000002">
    <property type="protein sequence ID" value="NIJ07235.1"/>
    <property type="molecule type" value="Genomic_DNA"/>
</dbReference>
<evidence type="ECO:0008006" key="3">
    <source>
        <dbReference type="Google" id="ProtNLM"/>
    </source>
</evidence>
<proteinExistence type="predicted"/>
<sequence length="343" mass="39328">MSIINIFRNDAFSEVELTSQVERIPHLPQTLSDMGLFTPNPIRTTALAVEERNGVLAIVPMSQRGQPTNAERTTERRKMHYFDVPRIFKGDTIYSHELQNVREFGQETVFMQIQAEVARRLAGPTGILSHLDYTEEYQMLAAVQGMLLDADGSVWFNWFDEFEFVAADEIAFNLTANTEYTLLPIINNLTRSMARSAQGAFTTMTSVVALCGDDFYDKFTNHIDVQKTFKNWSDAAQLRENGAFQTFKFGGVEWLNYRGSDDNTTIKIPNDKVKFFPKNAPGVFEKAMAPGESFEWINTPGKERYVVPIFDRDRNSWWRMEAYEYPLFICKRPETLRTGRIGA</sequence>
<accession>A0ABX0TRS2</accession>
<dbReference type="Pfam" id="PF03864">
    <property type="entry name" value="Phage_cap_E"/>
    <property type="match status" value="1"/>
</dbReference>
<dbReference type="InterPro" id="IPR005564">
    <property type="entry name" value="Major_capsid_GpE"/>
</dbReference>
<gene>
    <name evidence="1" type="ORF">FHS31_000831</name>
</gene>
<keyword evidence="2" id="KW-1185">Reference proteome</keyword>
<comment type="caution">
    <text evidence="1">The sequence shown here is derived from an EMBL/GenBank/DDBJ whole genome shotgun (WGS) entry which is preliminary data.</text>
</comment>
<dbReference type="RefSeq" id="WP_167072116.1">
    <property type="nucleotide sequence ID" value="NZ_JAAOZC010000002.1"/>
</dbReference>
<name>A0ABX0TRS2_9SPHN</name>
<evidence type="ECO:0000313" key="2">
    <source>
        <dbReference type="Proteomes" id="UP000727456"/>
    </source>
</evidence>